<dbReference type="CDD" id="cd03784">
    <property type="entry name" value="GT1_Gtf-like"/>
    <property type="match status" value="1"/>
</dbReference>
<protein>
    <recommendedName>
        <fullName evidence="8">UDP-glucuronosyltransferase</fullName>
    </recommendedName>
</protein>
<evidence type="ECO:0000256" key="3">
    <source>
        <dbReference type="ARBA" id="ARBA00022679"/>
    </source>
</evidence>
<keyword evidence="4" id="KW-1133">Transmembrane helix</keyword>
<keyword evidence="7" id="KW-1185">Reference proteome</keyword>
<name>A0ABN8NSM6_9CNID</name>
<keyword evidence="4" id="KW-0812">Transmembrane</keyword>
<proteinExistence type="inferred from homology"/>
<dbReference type="PANTHER" id="PTHR48043">
    <property type="entry name" value="EG:EG0003.4 PROTEIN-RELATED"/>
    <property type="match status" value="1"/>
</dbReference>
<evidence type="ECO:0000256" key="1">
    <source>
        <dbReference type="ARBA" id="ARBA00009995"/>
    </source>
</evidence>
<dbReference type="Pfam" id="PF00201">
    <property type="entry name" value="UDPGT"/>
    <property type="match status" value="1"/>
</dbReference>
<evidence type="ECO:0000256" key="2">
    <source>
        <dbReference type="ARBA" id="ARBA00022676"/>
    </source>
</evidence>
<dbReference type="Proteomes" id="UP001159405">
    <property type="component" value="Unassembled WGS sequence"/>
</dbReference>
<dbReference type="InterPro" id="IPR002213">
    <property type="entry name" value="UDP_glucos_trans"/>
</dbReference>
<keyword evidence="5" id="KW-0732">Signal</keyword>
<comment type="caution">
    <text evidence="6">The sequence shown here is derived from an EMBL/GenBank/DDBJ whole genome shotgun (WGS) entry which is preliminary data.</text>
</comment>
<dbReference type="PANTHER" id="PTHR48043:SF145">
    <property type="entry name" value="FI06409P-RELATED"/>
    <property type="match status" value="1"/>
</dbReference>
<evidence type="ECO:0000313" key="6">
    <source>
        <dbReference type="EMBL" id="CAH3119400.1"/>
    </source>
</evidence>
<evidence type="ECO:0000256" key="4">
    <source>
        <dbReference type="SAM" id="Phobius"/>
    </source>
</evidence>
<gene>
    <name evidence="6" type="ORF">PLOB_00027335</name>
</gene>
<evidence type="ECO:0000313" key="7">
    <source>
        <dbReference type="Proteomes" id="UP001159405"/>
    </source>
</evidence>
<feature type="signal peptide" evidence="5">
    <location>
        <begin position="1"/>
        <end position="19"/>
    </location>
</feature>
<dbReference type="EMBL" id="CALNXK010000033">
    <property type="protein sequence ID" value="CAH3119400.1"/>
    <property type="molecule type" value="Genomic_DNA"/>
</dbReference>
<keyword evidence="2" id="KW-0328">Glycosyltransferase</keyword>
<dbReference type="InterPro" id="IPR050271">
    <property type="entry name" value="UDP-glycosyltransferase"/>
</dbReference>
<dbReference type="SUPFAM" id="SSF53756">
    <property type="entry name" value="UDP-Glycosyltransferase/glycogen phosphorylase"/>
    <property type="match status" value="1"/>
</dbReference>
<organism evidence="6 7">
    <name type="scientific">Porites lobata</name>
    <dbReference type="NCBI Taxonomy" id="104759"/>
    <lineage>
        <taxon>Eukaryota</taxon>
        <taxon>Metazoa</taxon>
        <taxon>Cnidaria</taxon>
        <taxon>Anthozoa</taxon>
        <taxon>Hexacorallia</taxon>
        <taxon>Scleractinia</taxon>
        <taxon>Fungiina</taxon>
        <taxon>Poritidae</taxon>
        <taxon>Porites</taxon>
    </lineage>
</organism>
<reference evidence="6 7" key="1">
    <citation type="submission" date="2022-05" db="EMBL/GenBank/DDBJ databases">
        <authorList>
            <consortium name="Genoscope - CEA"/>
            <person name="William W."/>
        </authorList>
    </citation>
    <scope>NUCLEOTIDE SEQUENCE [LARGE SCALE GENOMIC DNA]</scope>
</reference>
<keyword evidence="4" id="KW-0472">Membrane</keyword>
<feature type="chain" id="PRO_5045908653" description="UDP-glucuronosyltransferase" evidence="5">
    <location>
        <begin position="20"/>
        <end position="511"/>
    </location>
</feature>
<sequence length="511" mass="57396">MSGLCWLILLFLAESSSSAKIIGGSAVGGSHYMMIRNVVEELARRGHEVTLVISSAQKVKPSEKFAHKIFQVPFKEGTILETFAKEMIENGSLSWDTFKSLSEIDRMSCECLLNDTEFVNSLKGFDLLIYDNIANCYVLLAEYLGLKRVEIAALSPNGPPLAKHLVPMPVSYIPIPFPGEPCTDEMTFTQRVLNLIMYVLGQFMMSLLVYSNMDSTKMKYNITPGKSFLEAAGEAELLLMTSDFALEYPQPLLPGNIMVGQLNVKNPRPLSPELEEFVNKSIHGFIAVSFGTNVAFLSKKKVDLLAAAFGKLQQNVVWKLKGYIPSSLSPNIRALEWLPQNDLLGHKNIKAFVSHVGHNSLYESAYHGVPVVAFPLFADQFFNAKKVEHFGLGVSVNHNNFEVENLVREIKHVISEPRFKTEATRISRLLKDRPRTPLETAGDWIEYVIRHGGATHLRAQVFNIPWYQYYLLDVIAFLVAIVTLVVYVVCMACRFLCRLCCQKRDSKSKVE</sequence>
<feature type="transmembrane region" description="Helical" evidence="4">
    <location>
        <begin position="469"/>
        <end position="489"/>
    </location>
</feature>
<evidence type="ECO:0000256" key="5">
    <source>
        <dbReference type="SAM" id="SignalP"/>
    </source>
</evidence>
<evidence type="ECO:0008006" key="8">
    <source>
        <dbReference type="Google" id="ProtNLM"/>
    </source>
</evidence>
<accession>A0ABN8NSM6</accession>
<keyword evidence="3" id="KW-0808">Transferase</keyword>
<dbReference type="Gene3D" id="3.40.50.2000">
    <property type="entry name" value="Glycogen Phosphorylase B"/>
    <property type="match status" value="2"/>
</dbReference>
<comment type="similarity">
    <text evidence="1">Belongs to the UDP-glycosyltransferase family.</text>
</comment>